<feature type="chain" id="PRO_5032707308" evidence="1">
    <location>
        <begin position="22"/>
        <end position="106"/>
    </location>
</feature>
<accession>A0A806K0U4</accession>
<dbReference type="EMBL" id="JQ844230">
    <property type="protein sequence ID" value="AGS53356.1"/>
    <property type="molecule type" value="Genomic_DNA"/>
</dbReference>
<evidence type="ECO:0000256" key="1">
    <source>
        <dbReference type="SAM" id="SignalP"/>
    </source>
</evidence>
<organism evidence="2">
    <name type="scientific">uncultured bacterium contig00014</name>
    <dbReference type="NCBI Taxonomy" id="1181505"/>
    <lineage>
        <taxon>Bacteria</taxon>
        <taxon>environmental samples</taxon>
    </lineage>
</organism>
<proteinExistence type="predicted"/>
<reference evidence="2" key="1">
    <citation type="submission" date="2012-03" db="EMBL/GenBank/DDBJ databases">
        <title>Functional metagenomics reveals considerable lignocellulase gene clusters in the gut microbiome of a wood-feeding higher termite.</title>
        <authorList>
            <person name="Liu N."/>
        </authorList>
    </citation>
    <scope>NUCLEOTIDE SEQUENCE</scope>
</reference>
<name>A0A806K0U4_9BACT</name>
<keyword evidence="1" id="KW-0732">Signal</keyword>
<dbReference type="AlphaFoldDB" id="A0A806K0U4"/>
<evidence type="ECO:0000313" key="2">
    <source>
        <dbReference type="EMBL" id="AGS53356.1"/>
    </source>
</evidence>
<protein>
    <submittedName>
        <fullName evidence="2">Uncharacterized protein</fullName>
    </submittedName>
</protein>
<feature type="signal peptide" evidence="1">
    <location>
        <begin position="1"/>
        <end position="21"/>
    </location>
</feature>
<sequence length="106" mass="11560">MKKAFFCVLVLFLFFTAAVFADRGAIEGVITAYEAVVTEAENVAGMPLIAPDNLSALQQNAEAVAPRVAAIENEREWAIQDAVRLAALNVRFNQAMTAITKKLVQY</sequence>